<reference evidence="1 2" key="1">
    <citation type="journal article" date="2006" name="Nature">
        <title>Global trends of whole-genome duplications revealed by the ciliate Paramecium tetraurelia.</title>
        <authorList>
            <consortium name="Genoscope"/>
            <person name="Aury J.-M."/>
            <person name="Jaillon O."/>
            <person name="Duret L."/>
            <person name="Noel B."/>
            <person name="Jubin C."/>
            <person name="Porcel B.M."/>
            <person name="Segurens B."/>
            <person name="Daubin V."/>
            <person name="Anthouard V."/>
            <person name="Aiach N."/>
            <person name="Arnaiz O."/>
            <person name="Billaut A."/>
            <person name="Beisson J."/>
            <person name="Blanc I."/>
            <person name="Bouhouche K."/>
            <person name="Camara F."/>
            <person name="Duharcourt S."/>
            <person name="Guigo R."/>
            <person name="Gogendeau D."/>
            <person name="Katinka M."/>
            <person name="Keller A.-M."/>
            <person name="Kissmehl R."/>
            <person name="Klotz C."/>
            <person name="Koll F."/>
            <person name="Le Moue A."/>
            <person name="Lepere C."/>
            <person name="Malinsky S."/>
            <person name="Nowacki M."/>
            <person name="Nowak J.K."/>
            <person name="Plattner H."/>
            <person name="Poulain J."/>
            <person name="Ruiz F."/>
            <person name="Serrano V."/>
            <person name="Zagulski M."/>
            <person name="Dessen P."/>
            <person name="Betermier M."/>
            <person name="Weissenbach J."/>
            <person name="Scarpelli C."/>
            <person name="Schachter V."/>
            <person name="Sperling L."/>
            <person name="Meyer E."/>
            <person name="Cohen J."/>
            <person name="Wincker P."/>
        </authorList>
    </citation>
    <scope>NUCLEOTIDE SEQUENCE [LARGE SCALE GENOMIC DNA]</scope>
    <source>
        <strain evidence="1 2">Stock d4-2</strain>
    </source>
</reference>
<dbReference type="RefSeq" id="XP_001458451.1">
    <property type="nucleotide sequence ID" value="XM_001458414.1"/>
</dbReference>
<protein>
    <submittedName>
        <fullName evidence="1">Uncharacterized protein</fullName>
    </submittedName>
</protein>
<name>A0E6Y7_PARTE</name>
<evidence type="ECO:0000313" key="1">
    <source>
        <dbReference type="EMBL" id="CAK91054.1"/>
    </source>
</evidence>
<accession>A0E6Y7</accession>
<dbReference type="AlphaFoldDB" id="A0E6Y7"/>
<dbReference type="Proteomes" id="UP000000600">
    <property type="component" value="Unassembled WGS sequence"/>
</dbReference>
<sequence>MLSDPSSSSKFSDLLHFILNSNKKSNKFQRILPQLSITETLNNSIKNGRSRIHSLKHEPTGFITQRIEFIQNTGDYCYKALNQQTLSLKHQRGRIDDSMEKSVGASPSVHSYQTTKEVQIPIYVRVNKIKEKLQPLKVPR</sequence>
<dbReference type="EMBL" id="CT868661">
    <property type="protein sequence ID" value="CAK91054.1"/>
    <property type="molecule type" value="Genomic_DNA"/>
</dbReference>
<dbReference type="OrthoDB" id="317807at2759"/>
<dbReference type="InParanoid" id="A0E6Y7"/>
<keyword evidence="2" id="KW-1185">Reference proteome</keyword>
<evidence type="ECO:0000313" key="2">
    <source>
        <dbReference type="Proteomes" id="UP000000600"/>
    </source>
</evidence>
<proteinExistence type="predicted"/>
<organism evidence="1 2">
    <name type="scientific">Paramecium tetraurelia</name>
    <dbReference type="NCBI Taxonomy" id="5888"/>
    <lineage>
        <taxon>Eukaryota</taxon>
        <taxon>Sar</taxon>
        <taxon>Alveolata</taxon>
        <taxon>Ciliophora</taxon>
        <taxon>Intramacronucleata</taxon>
        <taxon>Oligohymenophorea</taxon>
        <taxon>Peniculida</taxon>
        <taxon>Parameciidae</taxon>
        <taxon>Paramecium</taxon>
    </lineage>
</organism>
<dbReference type="KEGG" id="ptm:GSPATT00023782001"/>
<gene>
    <name evidence="1" type="ORF">GSPATT00023782001</name>
</gene>
<dbReference type="HOGENOM" id="CLU_2031176_0_0_1"/>
<dbReference type="OMA" id="SYQTTKE"/>
<dbReference type="GeneID" id="5044236"/>